<protein>
    <recommendedName>
        <fullName evidence="1">DUF6604 domain-containing protein</fullName>
    </recommendedName>
</protein>
<dbReference type="InterPro" id="IPR046539">
    <property type="entry name" value="DUF6604"/>
</dbReference>
<comment type="caution">
    <text evidence="2">The sequence shown here is derived from an EMBL/GenBank/DDBJ whole genome shotgun (WGS) entry which is preliminary data.</text>
</comment>
<evidence type="ECO:0000259" key="1">
    <source>
        <dbReference type="Pfam" id="PF20253"/>
    </source>
</evidence>
<sequence>MRLPDHLLSSYRQYKEKEVAFLRWVVEAAARCGHPIRVRSPVKQPSTTTDKPRLRGRERTLNRREAAARSGAVPLHDGLLEDALPAVYDILPAIRAIAASPAIDMVPAHVARQLLTVVNLRTKCLNWFQQMTGQDDTRTLEENRNHQYPVEVLQKTLGILEHKLPTQQRRAGSCTVLEQYAQQVQNVPYANKFSILDVDVPLETNSETTSGSNKVDAAPTPMNKTNVIHASEYEYIVARYCMLQDYAAIGDFLVLEMCSQFLERPVLNTLGFLTNAAIDCARKMEEDLQLMFDNAEMLRAQLYTALSTANPGEMDSITRMQFILSEQIKTSIADRFDAEFEQNAAQFPEEVRIRWSAFKDEVARARSKSRDHETHTVGYWDADGEQRFATERLFVTRILEDPASKEIDTYGDVFLDQTAIMLATIHDQDNALVVMLNDAAYSVPAWLAFGFRLRVLAYAIEQDQLPLHLAFMQRMAWTIKLRRLDHKSFLTQSTHSFQASTDSGDSFRKGMTQDIEKLEGVFKASNGAAKQSLQHNFFICAANTFLMVQTYALDAIDIMGTSNVLSMLAWLWSMTKQEDFISTEWADMTFLLECFGEPFVFRGVRPNLNGSRDLLLDMMHAQGLTNPKIVKAIRAARIDPYNIPAGMQLSFKANFTSSSMPFTHLVTTRVRQSNPGLYELGSTDLELVVGSELLPRLGGEKATKAAFDSRDGRISNRAELWKAYHKSPKLEPTQVLELMKREIMHESRIFHFDYLAFEKVCTSLIESMLQGLMQEDSAFDTLVSKTTMEKARGIAREVVASAVASSKSKKGQRYKPRLEVVKTAFEQWLPANGSVGSKPAKALFPVNAPTAPVSSLRPDLLRHVREIIDRRGLPGGIFAEEQLEGTNIRVTRVLEDELMGLWAKHKQRRHI</sequence>
<dbReference type="RefSeq" id="XP_064730569.1">
    <property type="nucleotide sequence ID" value="XM_064873465.1"/>
</dbReference>
<feature type="domain" description="DUF6604" evidence="1">
    <location>
        <begin position="12"/>
        <end position="289"/>
    </location>
</feature>
<dbReference type="Proteomes" id="UP001334248">
    <property type="component" value="Unassembled WGS sequence"/>
</dbReference>
<dbReference type="Pfam" id="PF20253">
    <property type="entry name" value="DUF6604"/>
    <property type="match status" value="1"/>
</dbReference>
<dbReference type="GeneID" id="89998493"/>
<keyword evidence="3" id="KW-1185">Reference proteome</keyword>
<organism evidence="2 3">
    <name type="scientific">Knufia obscura</name>
    <dbReference type="NCBI Taxonomy" id="1635080"/>
    <lineage>
        <taxon>Eukaryota</taxon>
        <taxon>Fungi</taxon>
        <taxon>Dikarya</taxon>
        <taxon>Ascomycota</taxon>
        <taxon>Pezizomycotina</taxon>
        <taxon>Eurotiomycetes</taxon>
        <taxon>Chaetothyriomycetidae</taxon>
        <taxon>Chaetothyriales</taxon>
        <taxon>Trichomeriaceae</taxon>
        <taxon>Knufia</taxon>
    </lineage>
</organism>
<evidence type="ECO:0000313" key="3">
    <source>
        <dbReference type="Proteomes" id="UP001334248"/>
    </source>
</evidence>
<dbReference type="PANTHER" id="PTHR38795">
    <property type="entry name" value="DUF6604 DOMAIN-CONTAINING PROTEIN"/>
    <property type="match status" value="1"/>
</dbReference>
<gene>
    <name evidence="2" type="ORF">PMZ80_005044</name>
</gene>
<reference evidence="2 3" key="1">
    <citation type="journal article" date="2023" name="Res Sq">
        <title>Genomic and morphological characterization of Knufia obscura isolated from the Mars 2020 spacecraft assembly facility.</title>
        <authorList>
            <person name="Chander A.M."/>
            <person name="Teixeira M.M."/>
            <person name="Singh N.K."/>
            <person name="Williams M.P."/>
            <person name="Parker C.W."/>
            <person name="Leo P."/>
            <person name="Stajich J.E."/>
            <person name="Torok T."/>
            <person name="Tighe S."/>
            <person name="Mason C.E."/>
            <person name="Venkateswaran K."/>
        </authorList>
    </citation>
    <scope>NUCLEOTIDE SEQUENCE [LARGE SCALE GENOMIC DNA]</scope>
    <source>
        <strain evidence="2 3">CCFEE 5817</strain>
    </source>
</reference>
<dbReference type="EMBL" id="JAVHJV010000005">
    <property type="protein sequence ID" value="KAK5942479.1"/>
    <property type="molecule type" value="Genomic_DNA"/>
</dbReference>
<name>A0ABR0RPG9_9EURO</name>
<dbReference type="PANTHER" id="PTHR38795:SF1">
    <property type="entry name" value="DUF6604 DOMAIN-CONTAINING PROTEIN"/>
    <property type="match status" value="1"/>
</dbReference>
<accession>A0ABR0RPG9</accession>
<evidence type="ECO:0000313" key="2">
    <source>
        <dbReference type="EMBL" id="KAK5942479.1"/>
    </source>
</evidence>
<proteinExistence type="predicted"/>